<feature type="transmembrane region" description="Helical" evidence="2">
    <location>
        <begin position="930"/>
        <end position="950"/>
    </location>
</feature>
<feature type="compositionally biased region" description="Basic and acidic residues" evidence="1">
    <location>
        <begin position="31"/>
        <end position="46"/>
    </location>
</feature>
<feature type="compositionally biased region" description="Polar residues" evidence="1">
    <location>
        <begin position="657"/>
        <end position="667"/>
    </location>
</feature>
<proteinExistence type="predicted"/>
<feature type="region of interest" description="Disordered" evidence="1">
    <location>
        <begin position="1"/>
        <end position="56"/>
    </location>
</feature>
<evidence type="ECO:0000256" key="1">
    <source>
        <dbReference type="SAM" id="MobiDB-lite"/>
    </source>
</evidence>
<dbReference type="STRING" id="47428.A0A284RPU1"/>
<keyword evidence="2" id="KW-1133">Transmembrane helix</keyword>
<keyword evidence="2" id="KW-0472">Membrane</keyword>
<dbReference type="AlphaFoldDB" id="A0A284RPU1"/>
<keyword evidence="4" id="KW-1185">Reference proteome</keyword>
<dbReference type="EMBL" id="FUEG01000013">
    <property type="protein sequence ID" value="SJL10770.1"/>
    <property type="molecule type" value="Genomic_DNA"/>
</dbReference>
<evidence type="ECO:0000256" key="2">
    <source>
        <dbReference type="SAM" id="Phobius"/>
    </source>
</evidence>
<sequence>MEVDFPPLDTEIDFPGLPEKRQRRPTAKIIAAREDVLPEGPGRLEDESNEVPESQGPVRRVLLHVNEHVRTATNAFGLSREYRRRPIAIPDMGKLPQDFVAASPTVERKRRRIADIIYPYPNLSAFSFNDWMKKGSDKKTKGEWKRLQDILTAPTFRTEDLVGVDFDSIDKKLAEDVQSPWGGNGWTTSSVTVKVPTGTKQTKSVKKQKARAAQAACRHDDVDVHADRVAIHKFIVSDIHHRSLLHILRSAIEDGDAEDFHWHAFDEYWQPPTPGSHQARVYSELYTSKCFRDAERDLLSSPPEEGCDLPRVIIAFMIWSDATHVAQFGHSKPIIRPFYQVYRMDAFEDILRGLGIKKSDPLMAHCRRELFHEAWKLLLDDDFVTAYEHGIILTCADGIRRRVYPRIFTYSADYPEKVLIATIRDMEGCPCPRCKIRKEMTRGVGTDADLKFRKENARQGDNEWRQKVDDAQKLIYEDGYRLIAPRNGFSDILDFSGGLDDEFELGVWKALLPHLIRILNALGPSKLQEYNERFRQVPSFGRSTIRTFSHNVSEMKKLAARDFEDILQCCLPCFEGLLPSPHDETVADLLYLSTYWHALAKLRMHTDSFLAEFRLVTTGFTNALRHFTDVTCQAFDTVKTDAEYAKRKHNEARRQQKAGTTSVGTSTERPDRGILSVGTSTRNDGSGKKKRQFNLSTSKAHADYSDQIEMFGTTDSYKHRTVKKRHGQTNKNKATWQLVKLDTAELVHDKMFAELQRTLAEDPKEPLDEGDIDDRTQQYHVALEESPRTRRDLLNWTQENKNDPAFKDFMRQLQRHLLSHLWGGNRTGEEPDFSNDELNEVQFHRNCIYSHATATLNLMTYDVWQDQDTINVGKRGERRDVMVLSNEDTTDEVGNPVHPFWYARVLGIYHANVFYSAEPTFKPRRMEFLWVHWFGQAVLLLFVWIVWGMFPRMILQALLVF</sequence>
<protein>
    <submittedName>
        <fullName evidence="3">Uncharacterized protein</fullName>
    </submittedName>
</protein>
<gene>
    <name evidence="3" type="ORF">ARMOST_14164</name>
</gene>
<dbReference type="Proteomes" id="UP000219338">
    <property type="component" value="Unassembled WGS sequence"/>
</dbReference>
<reference evidence="4" key="1">
    <citation type="journal article" date="2017" name="Nat. Ecol. Evol.">
        <title>Genome expansion and lineage-specific genetic innovations in the forest pathogenic fungi Armillaria.</title>
        <authorList>
            <person name="Sipos G."/>
            <person name="Prasanna A.N."/>
            <person name="Walter M.C."/>
            <person name="O'Connor E."/>
            <person name="Balint B."/>
            <person name="Krizsan K."/>
            <person name="Kiss B."/>
            <person name="Hess J."/>
            <person name="Varga T."/>
            <person name="Slot J."/>
            <person name="Riley R."/>
            <person name="Boka B."/>
            <person name="Rigling D."/>
            <person name="Barry K."/>
            <person name="Lee J."/>
            <person name="Mihaltcheva S."/>
            <person name="LaButti K."/>
            <person name="Lipzen A."/>
            <person name="Waldron R."/>
            <person name="Moloney N.M."/>
            <person name="Sperisen C."/>
            <person name="Kredics L."/>
            <person name="Vagvoelgyi C."/>
            <person name="Patrignani A."/>
            <person name="Fitzpatrick D."/>
            <person name="Nagy I."/>
            <person name="Doyle S."/>
            <person name="Anderson J.B."/>
            <person name="Grigoriev I.V."/>
            <person name="Gueldener U."/>
            <person name="Muensterkoetter M."/>
            <person name="Nagy L.G."/>
        </authorList>
    </citation>
    <scope>NUCLEOTIDE SEQUENCE [LARGE SCALE GENOMIC DNA]</scope>
    <source>
        <strain evidence="4">C18/9</strain>
    </source>
</reference>
<evidence type="ECO:0000313" key="4">
    <source>
        <dbReference type="Proteomes" id="UP000219338"/>
    </source>
</evidence>
<name>A0A284RPU1_ARMOS</name>
<dbReference type="Pfam" id="PF18759">
    <property type="entry name" value="Plavaka"/>
    <property type="match status" value="1"/>
</dbReference>
<accession>A0A284RPU1</accession>
<dbReference type="InterPro" id="IPR041078">
    <property type="entry name" value="Plavaka"/>
</dbReference>
<dbReference type="OrthoDB" id="2687259at2759"/>
<evidence type="ECO:0000313" key="3">
    <source>
        <dbReference type="EMBL" id="SJL10770.1"/>
    </source>
</evidence>
<feature type="region of interest" description="Disordered" evidence="1">
    <location>
        <begin position="646"/>
        <end position="695"/>
    </location>
</feature>
<organism evidence="3 4">
    <name type="scientific">Armillaria ostoyae</name>
    <name type="common">Armillaria root rot fungus</name>
    <dbReference type="NCBI Taxonomy" id="47428"/>
    <lineage>
        <taxon>Eukaryota</taxon>
        <taxon>Fungi</taxon>
        <taxon>Dikarya</taxon>
        <taxon>Basidiomycota</taxon>
        <taxon>Agaricomycotina</taxon>
        <taxon>Agaricomycetes</taxon>
        <taxon>Agaricomycetidae</taxon>
        <taxon>Agaricales</taxon>
        <taxon>Marasmiineae</taxon>
        <taxon>Physalacriaceae</taxon>
        <taxon>Armillaria</taxon>
    </lineage>
</organism>
<dbReference type="OMA" id="WHAFDEY"/>
<keyword evidence="2" id="KW-0812">Transmembrane</keyword>